<evidence type="ECO:0000313" key="2">
    <source>
        <dbReference type="Proteomes" id="UP000326936"/>
    </source>
</evidence>
<proteinExistence type="predicted"/>
<dbReference type="InterPro" id="IPR020353">
    <property type="entry name" value="Toxin_YafO"/>
</dbReference>
<organism evidence="1 2">
    <name type="scientific">Vibrio aquimaris</name>
    <dbReference type="NCBI Taxonomy" id="2587862"/>
    <lineage>
        <taxon>Bacteria</taxon>
        <taxon>Pseudomonadati</taxon>
        <taxon>Pseudomonadota</taxon>
        <taxon>Gammaproteobacteria</taxon>
        <taxon>Vibrionales</taxon>
        <taxon>Vibrionaceae</taxon>
        <taxon>Vibrio</taxon>
    </lineage>
</organism>
<dbReference type="Proteomes" id="UP000326936">
    <property type="component" value="Plasmid pTHAF100_a"/>
</dbReference>
<keyword evidence="1" id="KW-0614">Plasmid</keyword>
<dbReference type="RefSeq" id="WP_152431907.1">
    <property type="nucleotide sequence ID" value="NZ_CBCSDK010000010.1"/>
</dbReference>
<gene>
    <name evidence="1" type="ORF">FIV01_15690</name>
</gene>
<accession>A0A5P9CPD4</accession>
<dbReference type="AlphaFoldDB" id="A0A5P9CPD4"/>
<dbReference type="Pfam" id="PF13957">
    <property type="entry name" value="YafO_toxin"/>
    <property type="match status" value="1"/>
</dbReference>
<protein>
    <submittedName>
        <fullName evidence="1">Putative toxin YafO</fullName>
    </submittedName>
</protein>
<reference evidence="1 2" key="1">
    <citation type="submission" date="2019-10" db="EMBL/GenBank/DDBJ databases">
        <title>Complete genome sequence of Vibrio sp. strain THAF100, isolated from non-filtered water from the water column of tank 6 of a marine aquarium containing stony-coral fragments. Water maintained at 26 degree C.</title>
        <authorList>
            <person name="Ruckert C."/>
            <person name="Franco A."/>
            <person name="Kalinowski J."/>
            <person name="Glaeser S."/>
        </authorList>
    </citation>
    <scope>NUCLEOTIDE SEQUENCE [LARGE SCALE GENOMIC DNA]</scope>
    <source>
        <strain evidence="1 2">THAF100</strain>
        <plasmid evidence="2">pthaf100_a</plasmid>
    </source>
</reference>
<name>A0A5P9CPD4_9VIBR</name>
<geneLocation type="plasmid" evidence="2">
    <name>pthaf100_a</name>
</geneLocation>
<evidence type="ECO:0000313" key="1">
    <source>
        <dbReference type="EMBL" id="QFT27831.1"/>
    </source>
</evidence>
<sequence>MTRKVFLSNFTDWTTPSNSQLVKDLKQYFQKKVLPSTIGRDAPLKRPKDAQFAGLMHIHIGTFNDINYQYYRTSDDWVIYATGLYTDSILIIDVLSPDAHSRSEQLDLMSHYIKLGDEFRNQL</sequence>
<keyword evidence="2" id="KW-1185">Reference proteome</keyword>
<dbReference type="OrthoDB" id="6195342at2"/>
<dbReference type="EMBL" id="CP045351">
    <property type="protein sequence ID" value="QFT27831.1"/>
    <property type="molecule type" value="Genomic_DNA"/>
</dbReference>
<dbReference type="KEGG" id="vaq:FIV01_15690"/>